<sequence>MKQETKDVKVKILEAAKKLFARGGFEGTTVRQICEEAGVALALVSYHFGGKENVFYALFESSVPRFLSTSYELKDPEADLKHFIHEFVQLRLAEPELINLLQQEIIMQSPRMEKLQTYIYTLWKQLRNILEAGKEQGCFHFASLKQTLHFIIGALIFTRNVPALDDLFESSVNEQENADCAEDIAANTIHFILNGLRRNTV</sequence>
<evidence type="ECO:0000256" key="2">
    <source>
        <dbReference type="PROSITE-ProRule" id="PRU00335"/>
    </source>
</evidence>
<keyword evidence="5" id="KW-1185">Reference proteome</keyword>
<evidence type="ECO:0000259" key="3">
    <source>
        <dbReference type="PROSITE" id="PS50977"/>
    </source>
</evidence>
<dbReference type="InterPro" id="IPR036271">
    <property type="entry name" value="Tet_transcr_reg_TetR-rel_C_sf"/>
</dbReference>
<dbReference type="PANTHER" id="PTHR30328:SF54">
    <property type="entry name" value="HTH-TYPE TRANSCRIPTIONAL REPRESSOR SCO4008"/>
    <property type="match status" value="1"/>
</dbReference>
<dbReference type="GO" id="GO:0006355">
    <property type="term" value="P:regulation of DNA-templated transcription"/>
    <property type="evidence" value="ECO:0007669"/>
    <property type="project" value="UniProtKB-ARBA"/>
</dbReference>
<dbReference type="Pfam" id="PF17938">
    <property type="entry name" value="TetR_C_29"/>
    <property type="match status" value="1"/>
</dbReference>
<dbReference type="PROSITE" id="PS01081">
    <property type="entry name" value="HTH_TETR_1"/>
    <property type="match status" value="1"/>
</dbReference>
<protein>
    <submittedName>
        <fullName evidence="4">TetR family transcriptional regulator</fullName>
    </submittedName>
</protein>
<dbReference type="AlphaFoldDB" id="A0A9X1WP40"/>
<dbReference type="InterPro" id="IPR001647">
    <property type="entry name" value="HTH_TetR"/>
</dbReference>
<evidence type="ECO:0000256" key="1">
    <source>
        <dbReference type="ARBA" id="ARBA00023125"/>
    </source>
</evidence>
<keyword evidence="1 2" id="KW-0238">DNA-binding</keyword>
<dbReference type="InterPro" id="IPR050109">
    <property type="entry name" value="HTH-type_TetR-like_transc_reg"/>
</dbReference>
<dbReference type="Pfam" id="PF00440">
    <property type="entry name" value="TetR_N"/>
    <property type="match status" value="1"/>
</dbReference>
<feature type="domain" description="HTH tetR-type" evidence="3">
    <location>
        <begin position="6"/>
        <end position="66"/>
    </location>
</feature>
<dbReference type="InterPro" id="IPR009057">
    <property type="entry name" value="Homeodomain-like_sf"/>
</dbReference>
<dbReference type="PANTHER" id="PTHR30328">
    <property type="entry name" value="TRANSCRIPTIONAL REPRESSOR"/>
    <property type="match status" value="1"/>
</dbReference>
<evidence type="ECO:0000313" key="5">
    <source>
        <dbReference type="Proteomes" id="UP001139347"/>
    </source>
</evidence>
<dbReference type="SUPFAM" id="SSF46689">
    <property type="entry name" value="Homeodomain-like"/>
    <property type="match status" value="1"/>
</dbReference>
<name>A0A9X1WP40_9BACL</name>
<feature type="DNA-binding region" description="H-T-H motif" evidence="2">
    <location>
        <begin position="29"/>
        <end position="48"/>
    </location>
</feature>
<gene>
    <name evidence="4" type="ORF">MUG84_13855</name>
</gene>
<dbReference type="InterPro" id="IPR023772">
    <property type="entry name" value="DNA-bd_HTH_TetR-type_CS"/>
</dbReference>
<accession>A0A9X1WP40</accession>
<reference evidence="4" key="1">
    <citation type="submission" date="2022-04" db="EMBL/GenBank/DDBJ databases">
        <title>Paenibacillus mangrovi sp. nov., a novel endophytic bacterium isolated from bark of Kandelia candel.</title>
        <authorList>
            <person name="Tuo L."/>
        </authorList>
    </citation>
    <scope>NUCLEOTIDE SEQUENCE</scope>
    <source>
        <strain evidence="4">KQZ6P-2</strain>
    </source>
</reference>
<dbReference type="SUPFAM" id="SSF48498">
    <property type="entry name" value="Tetracyclin repressor-like, C-terminal domain"/>
    <property type="match status" value="1"/>
</dbReference>
<dbReference type="InterPro" id="IPR041474">
    <property type="entry name" value="NicS_C"/>
</dbReference>
<dbReference type="Gene3D" id="1.10.10.60">
    <property type="entry name" value="Homeodomain-like"/>
    <property type="match status" value="1"/>
</dbReference>
<dbReference type="EMBL" id="JALIRP010000005">
    <property type="protein sequence ID" value="MCJ8012817.1"/>
    <property type="molecule type" value="Genomic_DNA"/>
</dbReference>
<organism evidence="4 5">
    <name type="scientific">Paenibacillus mangrovi</name>
    <dbReference type="NCBI Taxonomy" id="2931978"/>
    <lineage>
        <taxon>Bacteria</taxon>
        <taxon>Bacillati</taxon>
        <taxon>Bacillota</taxon>
        <taxon>Bacilli</taxon>
        <taxon>Bacillales</taxon>
        <taxon>Paenibacillaceae</taxon>
        <taxon>Paenibacillus</taxon>
    </lineage>
</organism>
<evidence type="ECO:0000313" key="4">
    <source>
        <dbReference type="EMBL" id="MCJ8012817.1"/>
    </source>
</evidence>
<dbReference type="PROSITE" id="PS50977">
    <property type="entry name" value="HTH_TETR_2"/>
    <property type="match status" value="1"/>
</dbReference>
<proteinExistence type="predicted"/>
<dbReference type="Proteomes" id="UP001139347">
    <property type="component" value="Unassembled WGS sequence"/>
</dbReference>
<dbReference type="PRINTS" id="PR00455">
    <property type="entry name" value="HTHTETR"/>
</dbReference>
<comment type="caution">
    <text evidence="4">The sequence shown here is derived from an EMBL/GenBank/DDBJ whole genome shotgun (WGS) entry which is preliminary data.</text>
</comment>
<dbReference type="RefSeq" id="WP_244725639.1">
    <property type="nucleotide sequence ID" value="NZ_JALIRP010000005.1"/>
</dbReference>
<dbReference type="GO" id="GO:0003677">
    <property type="term" value="F:DNA binding"/>
    <property type="evidence" value="ECO:0007669"/>
    <property type="project" value="UniProtKB-UniRule"/>
</dbReference>
<dbReference type="Gene3D" id="1.10.357.10">
    <property type="entry name" value="Tetracycline Repressor, domain 2"/>
    <property type="match status" value="1"/>
</dbReference>